<reference evidence="4" key="4">
    <citation type="submission" date="2025-05" db="UniProtKB">
        <authorList>
            <consortium name="EnsemblFungi"/>
        </authorList>
    </citation>
    <scope>IDENTIFICATION</scope>
    <source>
        <strain evidence="4">isolate 1-1 / race 1 (BBBD)</strain>
    </source>
</reference>
<name>A0A180G494_PUCT1</name>
<dbReference type="EnsemblFungi" id="PTTG_29503-t43_1">
    <property type="protein sequence ID" value="PTTG_29503-t43_1-p1"/>
    <property type="gene ID" value="PTTG_29503"/>
</dbReference>
<accession>A0A180G494</accession>
<reference evidence="3" key="2">
    <citation type="submission" date="2016-05" db="EMBL/GenBank/DDBJ databases">
        <title>Comparative analysis highlights variable genome content of wheat rusts and divergence of the mating loci.</title>
        <authorList>
            <person name="Cuomo C.A."/>
            <person name="Bakkeren G."/>
            <person name="Szabo L."/>
            <person name="Khalil H."/>
            <person name="Joly D."/>
            <person name="Goldberg J."/>
            <person name="Young S."/>
            <person name="Zeng Q."/>
            <person name="Fellers J."/>
        </authorList>
    </citation>
    <scope>NUCLEOTIDE SEQUENCE [LARGE SCALE GENOMIC DNA]</scope>
    <source>
        <strain evidence="3">1-1 BBBD Race 1</strain>
    </source>
</reference>
<feature type="transmembrane region" description="Helical" evidence="2">
    <location>
        <begin position="176"/>
        <end position="196"/>
    </location>
</feature>
<dbReference type="VEuPathDB" id="FungiDB:PTTG_29503"/>
<evidence type="ECO:0000313" key="3">
    <source>
        <dbReference type="EMBL" id="OAV87279.1"/>
    </source>
</evidence>
<feature type="region of interest" description="Disordered" evidence="1">
    <location>
        <begin position="405"/>
        <end position="424"/>
    </location>
</feature>
<keyword evidence="2" id="KW-1133">Transmembrane helix</keyword>
<feature type="transmembrane region" description="Helical" evidence="2">
    <location>
        <begin position="374"/>
        <end position="394"/>
    </location>
</feature>
<dbReference type="AlphaFoldDB" id="A0A180G494"/>
<reference evidence="3" key="1">
    <citation type="submission" date="2009-11" db="EMBL/GenBank/DDBJ databases">
        <authorList>
            <consortium name="The Broad Institute Genome Sequencing Platform"/>
            <person name="Ward D."/>
            <person name="Feldgarden M."/>
            <person name="Earl A."/>
            <person name="Young S.K."/>
            <person name="Zeng Q."/>
            <person name="Koehrsen M."/>
            <person name="Alvarado L."/>
            <person name="Berlin A."/>
            <person name="Bochicchio J."/>
            <person name="Borenstein D."/>
            <person name="Chapman S.B."/>
            <person name="Chen Z."/>
            <person name="Engels R."/>
            <person name="Freedman E."/>
            <person name="Gellesch M."/>
            <person name="Goldberg J."/>
            <person name="Griggs A."/>
            <person name="Gujja S."/>
            <person name="Heilman E."/>
            <person name="Heiman D."/>
            <person name="Hepburn T."/>
            <person name="Howarth C."/>
            <person name="Jen D."/>
            <person name="Larson L."/>
            <person name="Lewis B."/>
            <person name="Mehta T."/>
            <person name="Park D."/>
            <person name="Pearson M."/>
            <person name="Roberts A."/>
            <person name="Saif S."/>
            <person name="Shea T."/>
            <person name="Shenoy N."/>
            <person name="Sisk P."/>
            <person name="Stolte C."/>
            <person name="Sykes S."/>
            <person name="Thomson T."/>
            <person name="Walk T."/>
            <person name="White J."/>
            <person name="Yandava C."/>
            <person name="Izard J."/>
            <person name="Baranova O.V."/>
            <person name="Blanton J.M."/>
            <person name="Tanner A.C."/>
            <person name="Dewhirst F.E."/>
            <person name="Haas B."/>
            <person name="Nusbaum C."/>
            <person name="Birren B."/>
        </authorList>
    </citation>
    <scope>NUCLEOTIDE SEQUENCE [LARGE SCALE GENOMIC DNA]</scope>
    <source>
        <strain evidence="3">1-1 BBBD Race 1</strain>
    </source>
</reference>
<feature type="compositionally biased region" description="Polar residues" evidence="1">
    <location>
        <begin position="405"/>
        <end position="416"/>
    </location>
</feature>
<keyword evidence="2" id="KW-0812">Transmembrane</keyword>
<feature type="transmembrane region" description="Helical" evidence="2">
    <location>
        <begin position="258"/>
        <end position="280"/>
    </location>
</feature>
<evidence type="ECO:0000313" key="5">
    <source>
        <dbReference type="Proteomes" id="UP000005240"/>
    </source>
</evidence>
<evidence type="ECO:0000256" key="1">
    <source>
        <dbReference type="SAM" id="MobiDB-lite"/>
    </source>
</evidence>
<dbReference type="Proteomes" id="UP000005240">
    <property type="component" value="Unassembled WGS sequence"/>
</dbReference>
<feature type="transmembrane region" description="Helical" evidence="2">
    <location>
        <begin position="44"/>
        <end position="64"/>
    </location>
</feature>
<evidence type="ECO:0000256" key="2">
    <source>
        <dbReference type="SAM" id="Phobius"/>
    </source>
</evidence>
<keyword evidence="5" id="KW-1185">Reference proteome</keyword>
<evidence type="ECO:0000313" key="4">
    <source>
        <dbReference type="EnsemblFungi" id="PTTG_29503-t43_1-p1"/>
    </source>
</evidence>
<reference evidence="4 5" key="3">
    <citation type="journal article" date="2017" name="G3 (Bethesda)">
        <title>Comparative analysis highlights variable genome content of wheat rusts and divergence of the mating loci.</title>
        <authorList>
            <person name="Cuomo C.A."/>
            <person name="Bakkeren G."/>
            <person name="Khalil H.B."/>
            <person name="Panwar V."/>
            <person name="Joly D."/>
            <person name="Linning R."/>
            <person name="Sakthikumar S."/>
            <person name="Song X."/>
            <person name="Adiconis X."/>
            <person name="Fan L."/>
            <person name="Goldberg J.M."/>
            <person name="Levin J.Z."/>
            <person name="Young S."/>
            <person name="Zeng Q."/>
            <person name="Anikster Y."/>
            <person name="Bruce M."/>
            <person name="Wang M."/>
            <person name="Yin C."/>
            <person name="McCallum B."/>
            <person name="Szabo L.J."/>
            <person name="Hulbert S."/>
            <person name="Chen X."/>
            <person name="Fellers J.P."/>
        </authorList>
    </citation>
    <scope>NUCLEOTIDE SEQUENCE</scope>
    <source>
        <strain evidence="5">Isolate 1-1 / race 1 (BBBD)</strain>
        <strain evidence="4">isolate 1-1 / race 1 (BBBD)</strain>
    </source>
</reference>
<gene>
    <name evidence="3" type="ORF">PTTG_29503</name>
</gene>
<sequence>MTQEAKLLRFITRLPPTVNPYIATANKLEELIHSPQSPLWSRRLRVVVCVLYCIIFAQATYLLYQRSKIHKSTKLKYNRVGLFIINISDTSALAYFFYAPLTLYVVAVNIAIDRGHTIDESVMICVFGHKFITVVLGSWGTRGAAVYYLDSPDHSLTLFTQLFCGEKLKTAIKWGVSSFFLICAFGPVPFLSYLYIRAYRELHEIETIIHGVASRLRAESGTYDPATFNVLKILTFLIPARRASYLQHRFEITLTTSTSIYCIIILVLISIYIPLLTISFRSLYNQSVSQSKIDAVMGSSGGSKPGASKPGGSKLKLSRVGRKIHHERQRLVYHALCVFFSTAVHFPPTVWKVFNSKGDFLHDVTFKEVTQQGLAAPLAFSGNIILLLLNIHSYQIRRDRKMRMAQQQATVGSSEGSGAPPRRTGIRSLFLTQSEDEEISLQHVVESTEAGSQMAEKSEKYPGPSTVTPGYISTSLAGIKIKQCTFSTTT</sequence>
<organism evidence="3">
    <name type="scientific">Puccinia triticina (isolate 1-1 / race 1 (BBBD))</name>
    <name type="common">Brown leaf rust fungus</name>
    <dbReference type="NCBI Taxonomy" id="630390"/>
    <lineage>
        <taxon>Eukaryota</taxon>
        <taxon>Fungi</taxon>
        <taxon>Dikarya</taxon>
        <taxon>Basidiomycota</taxon>
        <taxon>Pucciniomycotina</taxon>
        <taxon>Pucciniomycetes</taxon>
        <taxon>Pucciniales</taxon>
        <taxon>Pucciniaceae</taxon>
        <taxon>Puccinia</taxon>
    </lineage>
</organism>
<dbReference type="OrthoDB" id="2497298at2759"/>
<feature type="transmembrane region" description="Helical" evidence="2">
    <location>
        <begin position="331"/>
        <end position="354"/>
    </location>
</feature>
<keyword evidence="2" id="KW-0472">Membrane</keyword>
<proteinExistence type="predicted"/>
<dbReference type="EMBL" id="ADAS02000490">
    <property type="protein sequence ID" value="OAV87279.1"/>
    <property type="molecule type" value="Genomic_DNA"/>
</dbReference>
<protein>
    <submittedName>
        <fullName evidence="3 4">Uncharacterized protein</fullName>
    </submittedName>
</protein>